<dbReference type="NCBIfam" id="NF045761">
    <property type="entry name" value="NAMPUrTaseMurU"/>
    <property type="match status" value="1"/>
</dbReference>
<protein>
    <submittedName>
        <fullName evidence="2">N-acetylmuramate alpha-1-phosphate uridylyltransferase MurU</fullName>
        <ecNumber evidence="2">2.7.7.99</ecNumber>
    </submittedName>
</protein>
<dbReference type="InterPro" id="IPR050486">
    <property type="entry name" value="Mannose-1P_guanyltransferase"/>
</dbReference>
<feature type="domain" description="Nucleotidyl transferase" evidence="1">
    <location>
        <begin position="2"/>
        <end position="155"/>
    </location>
</feature>
<keyword evidence="2" id="KW-0808">Transferase</keyword>
<dbReference type="SUPFAM" id="SSF53448">
    <property type="entry name" value="Nucleotide-diphospho-sugar transferases"/>
    <property type="match status" value="1"/>
</dbReference>
<evidence type="ECO:0000313" key="2">
    <source>
        <dbReference type="EMBL" id="MET1254551.1"/>
    </source>
</evidence>
<keyword evidence="2" id="KW-0548">Nucleotidyltransferase</keyword>
<dbReference type="InterPro" id="IPR054790">
    <property type="entry name" value="MurU"/>
</dbReference>
<dbReference type="Pfam" id="PF00483">
    <property type="entry name" value="NTP_transferase"/>
    <property type="match status" value="1"/>
</dbReference>
<dbReference type="EC" id="2.7.7.99" evidence="2"/>
<proteinExistence type="predicted"/>
<dbReference type="GO" id="GO:0016779">
    <property type="term" value="F:nucleotidyltransferase activity"/>
    <property type="evidence" value="ECO:0007669"/>
    <property type="project" value="UniProtKB-KW"/>
</dbReference>
<comment type="caution">
    <text evidence="2">The sequence shown here is derived from an EMBL/GenBank/DDBJ whole genome shotgun (WGS) entry which is preliminary data.</text>
</comment>
<sequence>MKAMILAAGRGERMMPLTEYTPKPLLQVNGKPLLEYHIIRLKNAGFSDIVINHCYLGEQIEAYFGDGSRWHVNISWSPESKALETAGGIRQALDLLGDQPFLVVNGDIWTDYPFHSLPASEFVDSLKHQQTLAHLILINNPIQNSAGDFGLIANKVTNHAKSMWTFSGIALYHPAFIKSCQPLIPQSLTPMLREAATLGLLTGEVYSGEWRDIGTPERLSTLEQDLKNQSDLCGKRF</sequence>
<evidence type="ECO:0000313" key="3">
    <source>
        <dbReference type="Proteomes" id="UP001548189"/>
    </source>
</evidence>
<organism evidence="2 3">
    <name type="scientific">Aliikangiella maris</name>
    <dbReference type="NCBI Taxonomy" id="3162458"/>
    <lineage>
        <taxon>Bacteria</taxon>
        <taxon>Pseudomonadati</taxon>
        <taxon>Pseudomonadota</taxon>
        <taxon>Gammaproteobacteria</taxon>
        <taxon>Oceanospirillales</taxon>
        <taxon>Pleioneaceae</taxon>
        <taxon>Aliikangiella</taxon>
    </lineage>
</organism>
<gene>
    <name evidence="2" type="primary">murU</name>
    <name evidence="2" type="ORF">ABVT43_05375</name>
</gene>
<name>A0ABV2BRH2_9GAMM</name>
<dbReference type="InterPro" id="IPR029044">
    <property type="entry name" value="Nucleotide-diphossugar_trans"/>
</dbReference>
<accession>A0ABV2BRH2</accession>
<evidence type="ECO:0000259" key="1">
    <source>
        <dbReference type="Pfam" id="PF00483"/>
    </source>
</evidence>
<dbReference type="Gene3D" id="3.90.550.10">
    <property type="entry name" value="Spore Coat Polysaccharide Biosynthesis Protein SpsA, Chain A"/>
    <property type="match status" value="1"/>
</dbReference>
<keyword evidence="3" id="KW-1185">Reference proteome</keyword>
<dbReference type="InterPro" id="IPR005835">
    <property type="entry name" value="NTP_transferase_dom"/>
</dbReference>
<dbReference type="CDD" id="cd06422">
    <property type="entry name" value="NTP_transferase_like_1"/>
    <property type="match status" value="1"/>
</dbReference>
<dbReference type="Proteomes" id="UP001548189">
    <property type="component" value="Unassembled WGS sequence"/>
</dbReference>
<dbReference type="PANTHER" id="PTHR22572">
    <property type="entry name" value="SUGAR-1-PHOSPHATE GUANYL TRANSFERASE"/>
    <property type="match status" value="1"/>
</dbReference>
<dbReference type="RefSeq" id="WP_353874114.1">
    <property type="nucleotide sequence ID" value="NZ_JBEVCJ010000004.1"/>
</dbReference>
<reference evidence="2 3" key="1">
    <citation type="submission" date="2024-06" db="EMBL/GenBank/DDBJ databases">
        <authorList>
            <person name="Li F."/>
        </authorList>
    </citation>
    <scope>NUCLEOTIDE SEQUENCE [LARGE SCALE GENOMIC DNA]</scope>
    <source>
        <strain evidence="2 3">GXAS 311</strain>
    </source>
</reference>
<dbReference type="EMBL" id="JBEVCJ010000004">
    <property type="protein sequence ID" value="MET1254551.1"/>
    <property type="molecule type" value="Genomic_DNA"/>
</dbReference>